<evidence type="ECO:0000259" key="11">
    <source>
        <dbReference type="PROSITE" id="PS51283"/>
    </source>
</evidence>
<dbReference type="GO" id="GO:0016579">
    <property type="term" value="P:protein deubiquitination"/>
    <property type="evidence" value="ECO:0007669"/>
    <property type="project" value="InterPro"/>
</dbReference>
<dbReference type="InterPro" id="IPR001683">
    <property type="entry name" value="PX_dom"/>
</dbReference>
<dbReference type="Pfam" id="PF06337">
    <property type="entry name" value="DUSP"/>
    <property type="match status" value="1"/>
</dbReference>
<dbReference type="SMART" id="SM00695">
    <property type="entry name" value="DUSP"/>
    <property type="match status" value="1"/>
</dbReference>
<dbReference type="PANTHER" id="PTHR21646:SF24">
    <property type="entry name" value="UBIQUITIN CARBOXYL-TERMINAL HYDROLASE"/>
    <property type="match status" value="1"/>
</dbReference>
<dbReference type="InterPro" id="IPR001394">
    <property type="entry name" value="Peptidase_C19_UCH"/>
</dbReference>
<dbReference type="EMBL" id="JH159152">
    <property type="protein sequence ID" value="EGZ25525.1"/>
    <property type="molecule type" value="Genomic_DNA"/>
</dbReference>
<feature type="compositionally biased region" description="Polar residues" evidence="8">
    <location>
        <begin position="345"/>
        <end position="358"/>
    </location>
</feature>
<organism evidence="12 13">
    <name type="scientific">Phytophthora sojae (strain P6497)</name>
    <name type="common">Soybean stem and root rot agent</name>
    <name type="synonym">Phytophthora megasperma f. sp. glycines</name>
    <dbReference type="NCBI Taxonomy" id="1094619"/>
    <lineage>
        <taxon>Eukaryota</taxon>
        <taxon>Sar</taxon>
        <taxon>Stramenopiles</taxon>
        <taxon>Oomycota</taxon>
        <taxon>Peronosporomycetes</taxon>
        <taxon>Peronosporales</taxon>
        <taxon>Peronosporaceae</taxon>
        <taxon>Phytophthora</taxon>
    </lineage>
</organism>
<keyword evidence="13" id="KW-1185">Reference proteome</keyword>
<dbReference type="InterPro" id="IPR038765">
    <property type="entry name" value="Papain-like_cys_pep_sf"/>
</dbReference>
<dbReference type="Gene3D" id="3.30.1520.10">
    <property type="entry name" value="Phox-like domain"/>
    <property type="match status" value="1"/>
</dbReference>
<keyword evidence="4" id="KW-0645">Protease</keyword>
<gene>
    <name evidence="12" type="ORF">PHYSODRAFT_484843</name>
</gene>
<dbReference type="RefSeq" id="XP_009520813.1">
    <property type="nucleotide sequence ID" value="XM_009522518.1"/>
</dbReference>
<feature type="region of interest" description="Disordered" evidence="8">
    <location>
        <begin position="34"/>
        <end position="149"/>
    </location>
</feature>
<feature type="compositionally biased region" description="Low complexity" evidence="8">
    <location>
        <begin position="1668"/>
        <end position="1681"/>
    </location>
</feature>
<keyword evidence="6" id="KW-0378">Hydrolase</keyword>
<protein>
    <recommendedName>
        <fullName evidence="3">ubiquitinyl hydrolase 1</fullName>
        <ecNumber evidence="3">3.4.19.12</ecNumber>
    </recommendedName>
</protein>
<dbReference type="InParanoid" id="G4YVG2"/>
<dbReference type="KEGG" id="psoj:PHYSODRAFT_484843"/>
<feature type="region of interest" description="Disordered" evidence="8">
    <location>
        <begin position="1"/>
        <end position="20"/>
    </location>
</feature>
<dbReference type="STRING" id="1094619.G4YVG2"/>
<comment type="catalytic activity">
    <reaction evidence="1">
        <text>Thiol-dependent hydrolysis of ester, thioester, amide, peptide and isopeptide bonds formed by the C-terminal Gly of ubiquitin (a 76-residue protein attached to proteins as an intracellular targeting signal).</text>
        <dbReference type="EC" id="3.4.19.12"/>
    </reaction>
</comment>
<evidence type="ECO:0000256" key="7">
    <source>
        <dbReference type="ARBA" id="ARBA00022807"/>
    </source>
</evidence>
<dbReference type="SUPFAM" id="SSF47473">
    <property type="entry name" value="EF-hand"/>
    <property type="match status" value="2"/>
</dbReference>
<dbReference type="InterPro" id="IPR011992">
    <property type="entry name" value="EF-hand-dom_pair"/>
</dbReference>
<feature type="domain" description="PX" evidence="9">
    <location>
        <begin position="150"/>
        <end position="268"/>
    </location>
</feature>
<dbReference type="SMART" id="SM00312">
    <property type="entry name" value="PX"/>
    <property type="match status" value="1"/>
</dbReference>
<dbReference type="PROSITE" id="PS50195">
    <property type="entry name" value="PX"/>
    <property type="match status" value="1"/>
</dbReference>
<dbReference type="CDD" id="cd06093">
    <property type="entry name" value="PX_domain"/>
    <property type="match status" value="1"/>
</dbReference>
<feature type="compositionally biased region" description="Low complexity" evidence="8">
    <location>
        <begin position="133"/>
        <end position="146"/>
    </location>
</feature>
<feature type="region of interest" description="Disordered" evidence="8">
    <location>
        <begin position="308"/>
        <end position="365"/>
    </location>
</feature>
<dbReference type="InterPro" id="IPR006615">
    <property type="entry name" value="Pept_C19_DUSP"/>
</dbReference>
<dbReference type="PROSITE" id="PS51283">
    <property type="entry name" value="DUSP"/>
    <property type="match status" value="1"/>
</dbReference>
<accession>G4YVG2</accession>
<evidence type="ECO:0000259" key="10">
    <source>
        <dbReference type="PROSITE" id="PS50235"/>
    </source>
</evidence>
<dbReference type="PANTHER" id="PTHR21646">
    <property type="entry name" value="UBIQUITIN CARBOXYL-TERMINAL HYDROLASE"/>
    <property type="match status" value="1"/>
</dbReference>
<dbReference type="PROSITE" id="PS50235">
    <property type="entry name" value="USP_3"/>
    <property type="match status" value="1"/>
</dbReference>
<dbReference type="Gene3D" id="1.10.238.10">
    <property type="entry name" value="EF-hand"/>
    <property type="match status" value="2"/>
</dbReference>
<dbReference type="InterPro" id="IPR018200">
    <property type="entry name" value="USP_CS"/>
</dbReference>
<feature type="compositionally biased region" description="Low complexity" evidence="8">
    <location>
        <begin position="37"/>
        <end position="46"/>
    </location>
</feature>
<feature type="region of interest" description="Disordered" evidence="8">
    <location>
        <begin position="923"/>
        <end position="967"/>
    </location>
</feature>
<feature type="compositionally biased region" description="Acidic residues" evidence="8">
    <location>
        <begin position="934"/>
        <end position="949"/>
    </location>
</feature>
<dbReference type="OMA" id="FKADNRR"/>
<dbReference type="PROSITE" id="PS00972">
    <property type="entry name" value="USP_1"/>
    <property type="match status" value="1"/>
</dbReference>
<evidence type="ECO:0000259" key="9">
    <source>
        <dbReference type="PROSITE" id="PS50195"/>
    </source>
</evidence>
<dbReference type="Gene3D" id="3.30.2230.10">
    <property type="entry name" value="DUSP-like"/>
    <property type="match status" value="1"/>
</dbReference>
<proteinExistence type="inferred from homology"/>
<comment type="similarity">
    <text evidence="2">Belongs to the peptidase C19 family.</text>
</comment>
<keyword evidence="7" id="KW-0788">Thiol protease</keyword>
<evidence type="ECO:0000256" key="5">
    <source>
        <dbReference type="ARBA" id="ARBA00022786"/>
    </source>
</evidence>
<keyword evidence="5" id="KW-0833">Ubl conjugation pathway</keyword>
<dbReference type="GO" id="GO:0035091">
    <property type="term" value="F:phosphatidylinositol binding"/>
    <property type="evidence" value="ECO:0007669"/>
    <property type="project" value="InterPro"/>
</dbReference>
<dbReference type="SUPFAM" id="SSF64268">
    <property type="entry name" value="PX domain"/>
    <property type="match status" value="1"/>
</dbReference>
<dbReference type="Pfam" id="PF00787">
    <property type="entry name" value="PX"/>
    <property type="match status" value="1"/>
</dbReference>
<dbReference type="InterPro" id="IPR028889">
    <property type="entry name" value="USP"/>
</dbReference>
<evidence type="ECO:0000256" key="8">
    <source>
        <dbReference type="SAM" id="MobiDB-lite"/>
    </source>
</evidence>
<dbReference type="Pfam" id="PF00443">
    <property type="entry name" value="UCH"/>
    <property type="match status" value="1"/>
</dbReference>
<dbReference type="SUPFAM" id="SSF54001">
    <property type="entry name" value="Cysteine proteinases"/>
    <property type="match status" value="1"/>
</dbReference>
<dbReference type="SUPFAM" id="SSF143791">
    <property type="entry name" value="DUSP-like"/>
    <property type="match status" value="1"/>
</dbReference>
<dbReference type="GO" id="GO:0006508">
    <property type="term" value="P:proteolysis"/>
    <property type="evidence" value="ECO:0007669"/>
    <property type="project" value="UniProtKB-KW"/>
</dbReference>
<dbReference type="Proteomes" id="UP000002640">
    <property type="component" value="Unassembled WGS sequence"/>
</dbReference>
<evidence type="ECO:0000256" key="1">
    <source>
        <dbReference type="ARBA" id="ARBA00000707"/>
    </source>
</evidence>
<feature type="compositionally biased region" description="Polar residues" evidence="8">
    <location>
        <begin position="1"/>
        <end position="11"/>
    </location>
</feature>
<evidence type="ECO:0000313" key="12">
    <source>
        <dbReference type="EMBL" id="EGZ25525.1"/>
    </source>
</evidence>
<feature type="domain" description="DUSP" evidence="11">
    <location>
        <begin position="772"/>
        <end position="925"/>
    </location>
</feature>
<feature type="region of interest" description="Disordered" evidence="8">
    <location>
        <begin position="1617"/>
        <end position="1681"/>
    </location>
</feature>
<feature type="non-terminal residue" evidence="12">
    <location>
        <position position="1"/>
    </location>
</feature>
<name>G4YVG2_PHYSP</name>
<dbReference type="InterPro" id="IPR035927">
    <property type="entry name" value="DUSP-like_sf"/>
</dbReference>
<dbReference type="GeneID" id="20655808"/>
<dbReference type="InterPro" id="IPR036871">
    <property type="entry name" value="PX_dom_sf"/>
</dbReference>
<evidence type="ECO:0000256" key="4">
    <source>
        <dbReference type="ARBA" id="ARBA00022670"/>
    </source>
</evidence>
<evidence type="ECO:0000256" key="3">
    <source>
        <dbReference type="ARBA" id="ARBA00012759"/>
    </source>
</evidence>
<reference evidence="12 13" key="1">
    <citation type="journal article" date="2006" name="Science">
        <title>Phytophthora genome sequences uncover evolutionary origins and mechanisms of pathogenesis.</title>
        <authorList>
            <person name="Tyler B.M."/>
            <person name="Tripathy S."/>
            <person name="Zhang X."/>
            <person name="Dehal P."/>
            <person name="Jiang R.H."/>
            <person name="Aerts A."/>
            <person name="Arredondo F.D."/>
            <person name="Baxter L."/>
            <person name="Bensasson D."/>
            <person name="Beynon J.L."/>
            <person name="Chapman J."/>
            <person name="Damasceno C.M."/>
            <person name="Dorrance A.E."/>
            <person name="Dou D."/>
            <person name="Dickerman A.W."/>
            <person name="Dubchak I.L."/>
            <person name="Garbelotto M."/>
            <person name="Gijzen M."/>
            <person name="Gordon S.G."/>
            <person name="Govers F."/>
            <person name="Grunwald N.J."/>
            <person name="Huang W."/>
            <person name="Ivors K.L."/>
            <person name="Jones R.W."/>
            <person name="Kamoun S."/>
            <person name="Krampis K."/>
            <person name="Lamour K.H."/>
            <person name="Lee M.K."/>
            <person name="McDonald W.H."/>
            <person name="Medina M."/>
            <person name="Meijer H.J."/>
            <person name="Nordberg E.K."/>
            <person name="Maclean D.J."/>
            <person name="Ospina-Giraldo M.D."/>
            <person name="Morris P.F."/>
            <person name="Phuntumart V."/>
            <person name="Putnam N.H."/>
            <person name="Rash S."/>
            <person name="Rose J.K."/>
            <person name="Sakihama Y."/>
            <person name="Salamov A.A."/>
            <person name="Savidor A."/>
            <person name="Scheuring C.F."/>
            <person name="Smith B.M."/>
            <person name="Sobral B.W."/>
            <person name="Terry A."/>
            <person name="Torto-Alalibo T.A."/>
            <person name="Win J."/>
            <person name="Xu Z."/>
            <person name="Zhang H."/>
            <person name="Grigoriev I.V."/>
            <person name="Rokhsar D.S."/>
            <person name="Boore J.L."/>
        </authorList>
    </citation>
    <scope>NUCLEOTIDE SEQUENCE [LARGE SCALE GENOMIC DNA]</scope>
    <source>
        <strain evidence="12 13">P6497</strain>
    </source>
</reference>
<sequence length="1784" mass="200349">PPAPMETSTTDAPPVATLRKTASLPAYDLALRRDDASASSGAAEPACSDTNSARVPSIAEEDEDVDVVTLSSASELSLRGANGDAAQEEPSSPKDTVPQLPKVGSSRTVPTLERSHTSSELIGLRSREKKSSESAYSSPASGSAPSFEIESVTLPTDGVTEAEIDKTTHTVFSVEVRLQGGLQWLIRKRYSDFRELHERLKRTSSPVKQLYFPKRHVFRNRHQSVVEQRRSELEKYINEVLDIKPLIRVPLFNFLEVYAHMESYERKLQRHKKELESERMKNLLPPELLEDFSSAFKRLCSSKYLYHGSTSTGHKTEAESSRSSSSSTAPNSNGRPPTSPVKDTAPTSASSGEPSKGSTTDERGNRHSVIMHTAGSQICISRASFRRDILGVFPDIPSSFAMRFMKAVSDRQGSDINMDEFLRAVAILRCGTIEDQLQFIFNMCDLDHAGKVQSTGLSNFLVSLHGRHVLDRPEYRRLLSEGFDQGRVRMTSDEFIKIVPELKAYHTLVDWMAPFADILCETADPQLLESQEEFNPAVQQKILANETHFNAKEVAVLQDAFNNYRASSGGDAVDLDALTSDFPLEMSEERFSRVFSSFGSRANGSDIDVFSFVSALSVACRGTTKEKAEFAFKLFASVGDNTYMTREDIYGMLRLDITQNPELESQITALIEKKHPSLNATKSASSSSLIESMGPRTPSVSGSELGIFVDGVMKGFGQRKSVWDASSSSKQTEALTLTVEEFTTWAIKQKYEMATLRIMREVAFIDLGLVPATKEEELLIATGCYNAYDPDTLVEDDRWYLIERKWYIHWCRYIKIRVKESLLLSPPVSNPTTTATSTPSTSKVQVNGSTTAHKDNYMKNLKGEIVRPKCINNYPLLTSDRRDRILKTSDDIKLGRHYVIICEQLWMALKLWYGGAETKKKLAKKKSKDKDADTNNEEDEDDDDAEDDMSSVPSEDESRRKQELALPRRMRSGGSVGLANLGNTCYMNSALQCLTNTKLLAEYFLSGMYLEDINRTSTLGLQGKLAEVYGKLAEDMWCVKQKSISPRNFKKSIGKFNEVFRGNDQQDAQELLAFLLSGLSEDLNRIQDKPYIEQPDSDGRYDADLADEWWRNHLRREVSIIVALFTGQYKSLLTCSICGFKSARFEPFTFLQVPLPEPKHNTVTVQLVLASGVTPMKVSVRLSISATIFDLKHELMKMCHDEFGLPDVAESDIKLCEFSGSMILSFKADNRRVGQIRSIDRLIAFQLEPLDSETVQATRHRRPSYVPAVGSGGIRPDEADHSAFYEKLTKGALVDVRMRTQSHEYIPAVVLEPPTAHADYEDQPVVLVRLRRTEDEIKVPLNRLRPRQARLLYIPLLSRKLSYSAVYFKNPFRPVPFGSPNLVRLCPELTSGLQLYQLVWERVKQYVGPDAKAPTEWAEDEARNVDCLVANHIDGVFAGLNDASEIFSSKCGFLLRRVESKGLTDSRSSWLTRSFGFTIPCTSEPLDVLEEEAIAIDWDLSVFQDRETMDKMKHVENHDSVARNEAIDKGPVPLRHCLDAFTSEEKISEGYCSSCRQHQEMTKKLEIWRLPPVMVVHLKRFQYTQTYRRKLGSLVEFPIHDLDLSCCVAPHIEIPDKYPMKRPKSTSSSGVSAPARKLLKLKSRTETTEVSVEADAQSSPDAKAGSNATTDTETTATSDSQRAAAAQAAAVRNRVRALGGGHYTAYAKNFVDDQWYYYDDERVRVVEEQQVVSPSAYLLFYLRSDMDSVLVKDLFPKNMKPGKITDEDIERFVEEGDERRCTIM</sequence>
<dbReference type="InterPro" id="IPR050185">
    <property type="entry name" value="Ub_carboxyl-term_hydrolase"/>
</dbReference>
<dbReference type="Gene3D" id="3.90.70.10">
    <property type="entry name" value="Cysteine proteinases"/>
    <property type="match status" value="2"/>
</dbReference>
<feature type="domain" description="USP" evidence="10">
    <location>
        <begin position="976"/>
        <end position="1744"/>
    </location>
</feature>
<evidence type="ECO:0000256" key="6">
    <source>
        <dbReference type="ARBA" id="ARBA00022801"/>
    </source>
</evidence>
<dbReference type="GO" id="GO:0004843">
    <property type="term" value="F:cysteine-type deubiquitinase activity"/>
    <property type="evidence" value="ECO:0007669"/>
    <property type="project" value="UniProtKB-EC"/>
</dbReference>
<evidence type="ECO:0000256" key="2">
    <source>
        <dbReference type="ARBA" id="ARBA00009085"/>
    </source>
</evidence>
<evidence type="ECO:0000313" key="13">
    <source>
        <dbReference type="Proteomes" id="UP000002640"/>
    </source>
</evidence>
<dbReference type="EC" id="3.4.19.12" evidence="3"/>